<evidence type="ECO:0000313" key="4">
    <source>
        <dbReference type="Proteomes" id="UP000289738"/>
    </source>
</evidence>
<dbReference type="Gene3D" id="2.130.10.10">
    <property type="entry name" value="YVTN repeat-like/Quinoprotein amine dehydrogenase"/>
    <property type="match status" value="1"/>
</dbReference>
<evidence type="ECO:0000259" key="2">
    <source>
        <dbReference type="Pfam" id="PF23754"/>
    </source>
</evidence>
<feature type="repeat" description="WD" evidence="1">
    <location>
        <begin position="70"/>
        <end position="110"/>
    </location>
</feature>
<protein>
    <recommendedName>
        <fullName evidence="2">IP5PC-F beta-propeller domain-containing protein</fullName>
    </recommendedName>
</protein>
<dbReference type="STRING" id="3818.A0A445B090"/>
<dbReference type="Proteomes" id="UP000289738">
    <property type="component" value="Chromosome B01"/>
</dbReference>
<dbReference type="PANTHER" id="PTHR44489">
    <property type="match status" value="1"/>
</dbReference>
<dbReference type="EMBL" id="SDMP01000011">
    <property type="protein sequence ID" value="RYR32097.1"/>
    <property type="molecule type" value="Genomic_DNA"/>
</dbReference>
<keyword evidence="4" id="KW-1185">Reference proteome</keyword>
<reference evidence="3 4" key="1">
    <citation type="submission" date="2019-01" db="EMBL/GenBank/DDBJ databases">
        <title>Sequencing of cultivated peanut Arachis hypogaea provides insights into genome evolution and oil improvement.</title>
        <authorList>
            <person name="Chen X."/>
        </authorList>
    </citation>
    <scope>NUCLEOTIDE SEQUENCE [LARGE SCALE GENOMIC DNA]</scope>
    <source>
        <strain evidence="4">cv. Fuhuasheng</strain>
        <tissue evidence="3">Leaves</tissue>
    </source>
</reference>
<dbReference type="InterPro" id="IPR044715">
    <property type="entry name" value="WDR86-like"/>
</dbReference>
<dbReference type="InterPro" id="IPR015943">
    <property type="entry name" value="WD40/YVTN_repeat-like_dom_sf"/>
</dbReference>
<dbReference type="InterPro" id="IPR056454">
    <property type="entry name" value="Beta-prop_IP5PC_F"/>
</dbReference>
<dbReference type="InterPro" id="IPR036322">
    <property type="entry name" value="WD40_repeat_dom_sf"/>
</dbReference>
<comment type="caution">
    <text evidence="3">The sequence shown here is derived from an EMBL/GenBank/DDBJ whole genome shotgun (WGS) entry which is preliminary data.</text>
</comment>
<evidence type="ECO:0000313" key="3">
    <source>
        <dbReference type="EMBL" id="RYR32097.1"/>
    </source>
</evidence>
<dbReference type="SMART" id="SM00320">
    <property type="entry name" value="WD40"/>
    <property type="match status" value="3"/>
</dbReference>
<keyword evidence="1" id="KW-0853">WD repeat</keyword>
<evidence type="ECO:0000256" key="1">
    <source>
        <dbReference type="PROSITE-ProRule" id="PRU00221"/>
    </source>
</evidence>
<feature type="domain" description="IP5PC-F beta-propeller" evidence="2">
    <location>
        <begin position="29"/>
        <end position="120"/>
    </location>
</feature>
<dbReference type="InterPro" id="IPR001680">
    <property type="entry name" value="WD40_rpt"/>
</dbReference>
<dbReference type="SUPFAM" id="SSF50978">
    <property type="entry name" value="WD40 repeat-like"/>
    <property type="match status" value="1"/>
</dbReference>
<dbReference type="Pfam" id="PF23754">
    <property type="entry name" value="Beta-prop_IP5PC_F"/>
    <property type="match status" value="1"/>
</dbReference>
<accession>A0A445B090</accession>
<dbReference type="AlphaFoldDB" id="A0A445B090"/>
<dbReference type="PANTHER" id="PTHR44489:SF14">
    <property type="entry name" value="ZINC FINGER CCCH DOMAIN-CONTAINING PROTEIN 59-RELATED"/>
    <property type="match status" value="1"/>
</dbReference>
<dbReference type="PROSITE" id="PS50294">
    <property type="entry name" value="WD_REPEATS_REGION"/>
    <property type="match status" value="1"/>
</dbReference>
<sequence>MNFCWCEKCCEAWNIQTGVDVTLDGPKGQVLSLNVGNDILLAGAKDGVIYAWRCSSDPKAESPFKMVATLSGHSKLVVCLAIGCHKMFYSGSMDHSIKVWDLDTLQCIMTLNGHTDVVTSLICWDDYLLWSSSDCTPNIKKSSQIYPPYKA</sequence>
<dbReference type="PROSITE" id="PS50082">
    <property type="entry name" value="WD_REPEATS_2"/>
    <property type="match status" value="1"/>
</dbReference>
<gene>
    <name evidence="3" type="ORF">Ahy_B01g057100</name>
</gene>
<name>A0A445B090_ARAHY</name>
<proteinExistence type="predicted"/>
<organism evidence="3 4">
    <name type="scientific">Arachis hypogaea</name>
    <name type="common">Peanut</name>
    <dbReference type="NCBI Taxonomy" id="3818"/>
    <lineage>
        <taxon>Eukaryota</taxon>
        <taxon>Viridiplantae</taxon>
        <taxon>Streptophyta</taxon>
        <taxon>Embryophyta</taxon>
        <taxon>Tracheophyta</taxon>
        <taxon>Spermatophyta</taxon>
        <taxon>Magnoliopsida</taxon>
        <taxon>eudicotyledons</taxon>
        <taxon>Gunneridae</taxon>
        <taxon>Pentapetalae</taxon>
        <taxon>rosids</taxon>
        <taxon>fabids</taxon>
        <taxon>Fabales</taxon>
        <taxon>Fabaceae</taxon>
        <taxon>Papilionoideae</taxon>
        <taxon>50 kb inversion clade</taxon>
        <taxon>dalbergioids sensu lato</taxon>
        <taxon>Dalbergieae</taxon>
        <taxon>Pterocarpus clade</taxon>
        <taxon>Arachis</taxon>
    </lineage>
</organism>